<proteinExistence type="inferred from homology"/>
<reference evidence="5 6" key="1">
    <citation type="submission" date="2014-06" db="EMBL/GenBank/DDBJ databases">
        <authorList>
            <person name="Swart Estienne"/>
        </authorList>
    </citation>
    <scope>NUCLEOTIDE SEQUENCE [LARGE SCALE GENOMIC DNA]</scope>
    <source>
        <strain evidence="5 6">130c</strain>
    </source>
</reference>
<feature type="compositionally biased region" description="Acidic residues" evidence="4">
    <location>
        <begin position="127"/>
        <end position="136"/>
    </location>
</feature>
<feature type="compositionally biased region" description="Basic and acidic residues" evidence="4">
    <location>
        <begin position="874"/>
        <end position="887"/>
    </location>
</feature>
<feature type="compositionally biased region" description="Acidic residues" evidence="4">
    <location>
        <begin position="146"/>
        <end position="162"/>
    </location>
</feature>
<feature type="coiled-coil region" evidence="3">
    <location>
        <begin position="292"/>
        <end position="322"/>
    </location>
</feature>
<dbReference type="OrthoDB" id="295029at2759"/>
<feature type="compositionally biased region" description="Basic and acidic residues" evidence="4">
    <location>
        <begin position="166"/>
        <end position="176"/>
    </location>
</feature>
<protein>
    <submittedName>
        <fullName evidence="5">Uncharacterized protein</fullName>
    </submittedName>
</protein>
<feature type="compositionally biased region" description="Polar residues" evidence="4">
    <location>
        <begin position="1006"/>
        <end position="1017"/>
    </location>
</feature>
<dbReference type="AlphaFoldDB" id="A0A078AX28"/>
<evidence type="ECO:0000313" key="5">
    <source>
        <dbReference type="EMBL" id="CDW85807.1"/>
    </source>
</evidence>
<feature type="region of interest" description="Disordered" evidence="4">
    <location>
        <begin position="110"/>
        <end position="274"/>
    </location>
</feature>
<dbReference type="OMA" id="HTIDIVE"/>
<dbReference type="Pfam" id="PF04499">
    <property type="entry name" value="SAPS"/>
    <property type="match status" value="2"/>
</dbReference>
<feature type="compositionally biased region" description="Acidic residues" evidence="4">
    <location>
        <begin position="855"/>
        <end position="873"/>
    </location>
</feature>
<dbReference type="GO" id="GO:0019903">
    <property type="term" value="F:protein phosphatase binding"/>
    <property type="evidence" value="ECO:0007669"/>
    <property type="project" value="InterPro"/>
</dbReference>
<evidence type="ECO:0000256" key="1">
    <source>
        <dbReference type="ARBA" id="ARBA00006180"/>
    </source>
</evidence>
<gene>
    <name evidence="5" type="primary">Contig6720.g319</name>
    <name evidence="5" type="ORF">STYLEM_14894</name>
</gene>
<feature type="region of interest" description="Disordered" evidence="4">
    <location>
        <begin position="840"/>
        <end position="1041"/>
    </location>
</feature>
<evidence type="ECO:0000256" key="3">
    <source>
        <dbReference type="SAM" id="Coils"/>
    </source>
</evidence>
<feature type="region of interest" description="Disordered" evidence="4">
    <location>
        <begin position="389"/>
        <end position="408"/>
    </location>
</feature>
<name>A0A078AX28_STYLE</name>
<dbReference type="PANTHER" id="PTHR12634">
    <property type="entry name" value="SIT4 YEAST -ASSOCIATING PROTEIN-RELATED"/>
    <property type="match status" value="1"/>
</dbReference>
<dbReference type="GO" id="GO:0019888">
    <property type="term" value="F:protein phosphatase regulator activity"/>
    <property type="evidence" value="ECO:0007669"/>
    <property type="project" value="TreeGrafter"/>
</dbReference>
<feature type="compositionally biased region" description="Low complexity" evidence="4">
    <location>
        <begin position="236"/>
        <end position="250"/>
    </location>
</feature>
<feature type="compositionally biased region" description="Basic and acidic residues" evidence="4">
    <location>
        <begin position="1018"/>
        <end position="1039"/>
    </location>
</feature>
<feature type="compositionally biased region" description="Basic and acidic residues" evidence="4">
    <location>
        <begin position="117"/>
        <end position="126"/>
    </location>
</feature>
<accession>A0A078AX28</accession>
<feature type="compositionally biased region" description="Acidic residues" evidence="4">
    <location>
        <begin position="985"/>
        <end position="1004"/>
    </location>
</feature>
<comment type="similarity">
    <text evidence="1">Belongs to the SAPS family.</text>
</comment>
<dbReference type="InParanoid" id="A0A078AX28"/>
<feature type="compositionally biased region" description="Acidic residues" evidence="4">
    <location>
        <begin position="210"/>
        <end position="219"/>
    </location>
</feature>
<keyword evidence="2" id="KW-0131">Cell cycle</keyword>
<evidence type="ECO:0000256" key="4">
    <source>
        <dbReference type="SAM" id="MobiDB-lite"/>
    </source>
</evidence>
<sequence length="1087" mass="126963">MFRGFLGSFLDNMMSSHRSNIESLLDKEDTTLETLLLDSEVLTQCKWGNQRLVSYFDHDKVAEMIDFIIKMPPEGCTHDRGHKLPFIASEIFNCELSKLNDIFFTARPVETVSQSKKQTDKGNIYDRDEENEENESENYNQNNQQDDNDEDNAPNQDEDNEFDSLISKDEDNKGEESQNVLRKSFGETRGSSGFGVQKSDKARSNRYQVQEDDEVDQDEIELRSDEVLEEQQTQFPQTYDTDPYQQTQDTFENQNESQPEENKVEVIQEEQNQQNEEQLVEVKVDDIQYQTNEQIPDKIEQLNQQIDKIENQEELKQEEQQTEIVQVQQDDEVQQEEGGEENLGASITDQIQENYIEAKTEENVEENSHQELQHTIDIVENHIQSEEVVSEDEETSLSTAPTKQDIQQAPPNEFELFEKLLSFLDTDEQLNPVLAGYFCKLFQVLVGNKPKDVFNYVYTHPEVLYNMVKHINSKSISEVLIRLLNVTENVLDDAYSGQFDNIRQSFIFKVVEKLHPQYGYEDHLNAQSLLTELVEYKAIYQELTSQRSLEVFSECLSSESSSSKANTYLVLQGISQKYKSNENFSKRINFSNFQDCGDDMVLEDDEDVLVFNDDKESVFFAFIKKIIKENISKELSIPSEADQEDLYTRSYGICKEPFGIVRIRAVEFLNQIYQIFFKDIHASFADADLYNSLLFFFDHYPFHNVLHQKVTEIFSLALEKNNESVINHLLYQTSLVKKILDTSREGGIHVFMGTGQRVNRGYMAFMRKLANKIDELSKKNEEVQNFLESIPEWTEFHQNILTVINLIESKPLASDPRKKQTSSSDDYFDILYKIKDARSGFQNKSKKQQEQNEKPEEEDEEEPDMIDDKDDDNENKKKSENENENEGKTNSNSDNNAFDQNKDLYFNSDLAKNIGRYGRNNRIKNQDYQQFQKEEDDDDDDDFQRLIYKDDDDDDQNGDNKQDNGDLAQYFSNGDDQTQKPWEHEQEEDEARFEEDEDRSEEENPLSMNDLIQQSSPKFEHSQASEELKESNEDQEPKQMEAPLKIIEVELPEQEREPLDENFQAHLYWKVDIIQNESIDTLLQDYE</sequence>
<organism evidence="5 6">
    <name type="scientific">Stylonychia lemnae</name>
    <name type="common">Ciliate</name>
    <dbReference type="NCBI Taxonomy" id="5949"/>
    <lineage>
        <taxon>Eukaryota</taxon>
        <taxon>Sar</taxon>
        <taxon>Alveolata</taxon>
        <taxon>Ciliophora</taxon>
        <taxon>Intramacronucleata</taxon>
        <taxon>Spirotrichea</taxon>
        <taxon>Stichotrichia</taxon>
        <taxon>Sporadotrichida</taxon>
        <taxon>Oxytrichidae</taxon>
        <taxon>Stylonychinae</taxon>
        <taxon>Stylonychia</taxon>
    </lineage>
</organism>
<keyword evidence="3" id="KW-0175">Coiled coil</keyword>
<dbReference type="EMBL" id="CCKQ01014070">
    <property type="protein sequence ID" value="CDW85807.1"/>
    <property type="molecule type" value="Genomic_DNA"/>
</dbReference>
<dbReference type="PANTHER" id="PTHR12634:SF8">
    <property type="entry name" value="FIERY MOUNTAIN, ISOFORM D"/>
    <property type="match status" value="1"/>
</dbReference>
<evidence type="ECO:0000256" key="2">
    <source>
        <dbReference type="ARBA" id="ARBA00023306"/>
    </source>
</evidence>
<keyword evidence="6" id="KW-1185">Reference proteome</keyword>
<dbReference type="Proteomes" id="UP000039865">
    <property type="component" value="Unassembled WGS sequence"/>
</dbReference>
<evidence type="ECO:0000313" key="6">
    <source>
        <dbReference type="Proteomes" id="UP000039865"/>
    </source>
</evidence>
<dbReference type="InterPro" id="IPR007587">
    <property type="entry name" value="SAPS"/>
</dbReference>